<comment type="caution">
    <text evidence="2">The sequence shown here is derived from an EMBL/GenBank/DDBJ whole genome shotgun (WGS) entry which is preliminary data.</text>
</comment>
<feature type="compositionally biased region" description="Polar residues" evidence="1">
    <location>
        <begin position="1050"/>
        <end position="1059"/>
    </location>
</feature>
<feature type="compositionally biased region" description="Polar residues" evidence="1">
    <location>
        <begin position="233"/>
        <end position="242"/>
    </location>
</feature>
<sequence>MPSELCSIASFNPDLDDWYSCHTSDDEAFQDALERNSIASFFTARGGVSTATSFVYTSIAISSPARLADADQALAEMVPEPIDYLDPRQQRDPPEIDEEDAPVLKRTRSAVPLQSAFSPSRSTSTPSTKTKANARVGARRGQIFRAFAVSSPSLPSSKVPHAAIPAAGSVRVSISVQPDCASVRVQILPAIFCFGDVPLPIPSGSTDYCAALLGPEGSVAAAESFLIKRESDSPQPQIFNSDEPTTPTAEPVATAQLDADCAVKLLTRPRGATLCKPDTPKDQNKKRQAKEKEGKSHDSGGGFPGFFLQRLFPSMRDSRGSNSANGCSDEDSLLPATVQELGSELLMASAVISTAGVAAAAQQIPVVAGYVQAAAPVGIAAAVPVTAPSASAISLNTGREPGMIDEAAAAAHNLSVEIFRNVLQAAADNVGGDSTPKALLSPRDIAFPSTEARMPQRDQIATVPTTWAAEVSDFPSADAIPLGGSDFERMPISHQDYSPSMSQKQTSPSDTALELLVSLASGVTETEGRKPVALGRDATTKTNKHKAAPDPAPAEVVAEVERYSAGGALAENDGQVTPSLSTDGLALDCSGLPMPELEKCESPVTVGAPPVGVAVDDADAASIHSNVDGQEGGLHAATAAVDSSTAPAKRLLIPSDAGPTTASPRTVSKRAYGTVARLVKKIAPDFRDTTVLSMSTSSIQASALAAPAAVAVSVEEVIIDQSQELQSAGALFAASREAMPSGGGDVLTKATEFAAVAEQPRLGDPKFGAALTVVDLDGSAAEEGATDCTSEPAPGVQADVAVERLESAMPSLFVFGQEQSKGAKLGSGRARSFTSKAPTVALSAADDPALYAEAAGRKRKAVDEILPDAKVPVFVERSSPDDLELAPHFEQATVAATVSPLPTEGEMYPAPQAAAVQEARSIPLTHSGIAVEQVATTTKSAGVQESHAAAPTIDAQELPVPGADKQLLVVAVISNTEAAVLTPAASSIEAEVPSAVAVISKECKQHAFAEGARSAATELSAAVRPGAHSAMAVIVNDVPDLGGLSTVSGTHTALGTASPQLEPAKEGPTRLSPEPAVAVTAAHADVRHSPGATVKHEEPICASAKTLGPAGVDEAVAIRGNFTVPEHDLALDSTAVAPQVVTLLAETSIGEGQARATVAPLGGATHEPNVLPVARPQAVASTKELVPGLVLGKVQGGTKEQLVAPEAAPDTQQPQEELRNAPAGAAAVNTEIEASPVEVIKAAGDALAAGNVSKAAGGEPTERAVEVFSPKLGSPTDGGKHKRRNSGFSFFNCFR</sequence>
<feature type="compositionally biased region" description="Low complexity" evidence="1">
    <location>
        <begin position="118"/>
        <end position="131"/>
    </location>
</feature>
<gene>
    <name evidence="2" type="ORF">VaNZ11_008500</name>
</gene>
<accession>A0ABQ5S6J0</accession>
<feature type="region of interest" description="Disordered" evidence="1">
    <location>
        <begin position="1050"/>
        <end position="1072"/>
    </location>
</feature>
<proteinExistence type="predicted"/>
<keyword evidence="3" id="KW-1185">Reference proteome</keyword>
<organism evidence="2 3">
    <name type="scientific">Volvox africanus</name>
    <dbReference type="NCBI Taxonomy" id="51714"/>
    <lineage>
        <taxon>Eukaryota</taxon>
        <taxon>Viridiplantae</taxon>
        <taxon>Chlorophyta</taxon>
        <taxon>core chlorophytes</taxon>
        <taxon>Chlorophyceae</taxon>
        <taxon>CS clade</taxon>
        <taxon>Chlamydomonadales</taxon>
        <taxon>Volvocaceae</taxon>
        <taxon>Volvox</taxon>
    </lineage>
</organism>
<evidence type="ECO:0000256" key="1">
    <source>
        <dbReference type="SAM" id="MobiDB-lite"/>
    </source>
</evidence>
<reference evidence="2 3" key="1">
    <citation type="journal article" date="2023" name="IScience">
        <title>Expanded male sex-determining region conserved during the evolution of homothallism in the green alga Volvox.</title>
        <authorList>
            <person name="Yamamoto K."/>
            <person name="Matsuzaki R."/>
            <person name="Mahakham W."/>
            <person name="Heman W."/>
            <person name="Sekimoto H."/>
            <person name="Kawachi M."/>
            <person name="Minakuchi Y."/>
            <person name="Toyoda A."/>
            <person name="Nozaki H."/>
        </authorList>
    </citation>
    <scope>NUCLEOTIDE SEQUENCE [LARGE SCALE GENOMIC DNA]</scope>
    <source>
        <strain evidence="2 3">NIES-4468</strain>
    </source>
</reference>
<evidence type="ECO:0000313" key="2">
    <source>
        <dbReference type="EMBL" id="GLI65074.1"/>
    </source>
</evidence>
<dbReference type="EMBL" id="BSDZ01000022">
    <property type="protein sequence ID" value="GLI65074.1"/>
    <property type="molecule type" value="Genomic_DNA"/>
</dbReference>
<name>A0ABQ5S6J0_9CHLO</name>
<evidence type="ECO:0000313" key="3">
    <source>
        <dbReference type="Proteomes" id="UP001165090"/>
    </source>
</evidence>
<feature type="compositionally biased region" description="Basic and acidic residues" evidence="1">
    <location>
        <begin position="278"/>
        <end position="298"/>
    </location>
</feature>
<protein>
    <submittedName>
        <fullName evidence="2">Uncharacterized protein</fullName>
    </submittedName>
</protein>
<dbReference type="Proteomes" id="UP001165090">
    <property type="component" value="Unassembled WGS sequence"/>
</dbReference>
<feature type="region of interest" description="Disordered" evidence="1">
    <location>
        <begin position="230"/>
        <end position="250"/>
    </location>
</feature>
<feature type="region of interest" description="Disordered" evidence="1">
    <location>
        <begin position="82"/>
        <end position="135"/>
    </location>
</feature>
<feature type="compositionally biased region" description="Basic and acidic residues" evidence="1">
    <location>
        <begin position="85"/>
        <end position="94"/>
    </location>
</feature>
<feature type="region of interest" description="Disordered" evidence="1">
    <location>
        <begin position="272"/>
        <end position="304"/>
    </location>
</feature>